<feature type="chain" id="PRO_5039706279" description="Secreted protein" evidence="2">
    <location>
        <begin position="20"/>
        <end position="312"/>
    </location>
</feature>
<evidence type="ECO:0000313" key="3">
    <source>
        <dbReference type="EMBL" id="EPD67821.1"/>
    </source>
</evidence>
<reference evidence="3 4" key="1">
    <citation type="submission" date="2013-05" db="EMBL/GenBank/DDBJ databases">
        <title>The Genome Sequence of Corynebacterium pyruviciproducens 1773O (ATCC BAA-1742).</title>
        <authorList>
            <consortium name="The Broad Institute Genomics Platform"/>
            <person name="Earl A."/>
            <person name="Ward D."/>
            <person name="Feldgarden M."/>
            <person name="Gevers D."/>
            <person name="Tong J."/>
            <person name="Walker B."/>
            <person name="Young S."/>
            <person name="Zeng Q."/>
            <person name="Gargeya S."/>
            <person name="Fitzgerald M."/>
            <person name="Haas B."/>
            <person name="Abouelleil A."/>
            <person name="Allen A.W."/>
            <person name="Alvarado L."/>
            <person name="Arachchi H.M."/>
            <person name="Berlin A.M."/>
            <person name="Chapman S.B."/>
            <person name="Gainer-Dewar J."/>
            <person name="Goldberg J."/>
            <person name="Griggs A."/>
            <person name="Gujja S."/>
            <person name="Hansen M."/>
            <person name="Howarth C."/>
            <person name="Imamovic A."/>
            <person name="Ireland A."/>
            <person name="Larimer J."/>
            <person name="McCowan C."/>
            <person name="Murphy C."/>
            <person name="Pearson M."/>
            <person name="Poon T.W."/>
            <person name="Priest M."/>
            <person name="Roberts A."/>
            <person name="Saif S."/>
            <person name="Shea T."/>
            <person name="Sisk P."/>
            <person name="Sykes S."/>
            <person name="Wortman J."/>
            <person name="Nusbaum C."/>
            <person name="Birren B."/>
        </authorList>
    </citation>
    <scope>NUCLEOTIDE SEQUENCE [LARGE SCALE GENOMIC DNA]</scope>
    <source>
        <strain evidence="3 4">ATCC BAA-1742</strain>
    </source>
</reference>
<dbReference type="RefSeq" id="WP_016458968.1">
    <property type="nucleotide sequence ID" value="NZ_KE150448.1"/>
</dbReference>
<dbReference type="AlphaFoldDB" id="S2YU02"/>
<keyword evidence="2" id="KW-0732">Signal</keyword>
<gene>
    <name evidence="3" type="ORF">HMPREF1219_02234</name>
</gene>
<keyword evidence="4" id="KW-1185">Reference proteome</keyword>
<evidence type="ECO:0008006" key="5">
    <source>
        <dbReference type="Google" id="ProtNLM"/>
    </source>
</evidence>
<accession>S2YU02</accession>
<feature type="region of interest" description="Disordered" evidence="1">
    <location>
        <begin position="43"/>
        <end position="64"/>
    </location>
</feature>
<feature type="compositionally biased region" description="Polar residues" evidence="1">
    <location>
        <begin position="43"/>
        <end position="61"/>
    </location>
</feature>
<protein>
    <recommendedName>
        <fullName evidence="5">Secreted protein</fullName>
    </recommendedName>
</protein>
<evidence type="ECO:0000256" key="2">
    <source>
        <dbReference type="SAM" id="SignalP"/>
    </source>
</evidence>
<evidence type="ECO:0000256" key="1">
    <source>
        <dbReference type="SAM" id="MobiDB-lite"/>
    </source>
</evidence>
<feature type="signal peptide" evidence="2">
    <location>
        <begin position="1"/>
        <end position="19"/>
    </location>
</feature>
<proteinExistence type="predicted"/>
<evidence type="ECO:0000313" key="4">
    <source>
        <dbReference type="Proteomes" id="UP000014408"/>
    </source>
</evidence>
<dbReference type="Proteomes" id="UP000014408">
    <property type="component" value="Unassembled WGS sequence"/>
</dbReference>
<dbReference type="HOGENOM" id="CLU_896340_0_0_11"/>
<organism evidence="3 4">
    <name type="scientific">Corynebacterium pyruviciproducens ATCC BAA-1742</name>
    <dbReference type="NCBI Taxonomy" id="1125779"/>
    <lineage>
        <taxon>Bacteria</taxon>
        <taxon>Bacillati</taxon>
        <taxon>Actinomycetota</taxon>
        <taxon>Actinomycetes</taxon>
        <taxon>Mycobacteriales</taxon>
        <taxon>Corynebacteriaceae</taxon>
        <taxon>Corynebacterium</taxon>
    </lineage>
</organism>
<comment type="caution">
    <text evidence="3">The sequence shown here is derived from an EMBL/GenBank/DDBJ whole genome shotgun (WGS) entry which is preliminary data.</text>
</comment>
<dbReference type="PROSITE" id="PS51257">
    <property type="entry name" value="PROKAR_LIPOPROTEIN"/>
    <property type="match status" value="1"/>
</dbReference>
<dbReference type="EMBL" id="ATBY01000017">
    <property type="protein sequence ID" value="EPD67821.1"/>
    <property type="molecule type" value="Genomic_DNA"/>
</dbReference>
<sequence length="312" mass="33273">MLHRGLRFIPLVLACFVVAGCSVPDSRPGAEEPVTLTTTVISGEGQSVENSPEWPTSTSKEPTSHEVDAAEFKEPNDYYGNELWGVVMRGGDLRCEVVKSARVWMQCAVKNWKNAPRTLMADSYFFGAADNRIGLDSSGGFEPQYIAPGLGGLSGDVELKPGETTTIEGYTFSVDNNDVVTVKSTGGWFTFDGSLTTQDWTQGVQANGWADPGNVCKRDKGPAGDDRVFFAGEKGANCEANLEAFAKYGEALKNPVPGGYGSGQIVQKNGWGCSASEFYAKGTSGADRKETCAVDGQGGIWVTDPTSYPADL</sequence>
<name>S2YU02_9CORY</name>
<dbReference type="PATRIC" id="fig|1125779.3.peg.2182"/>